<proteinExistence type="predicted"/>
<dbReference type="AlphaFoldDB" id="A0A5J4UT01"/>
<accession>A0A5J4UT01</accession>
<protein>
    <submittedName>
        <fullName evidence="2">Uncharacterized protein</fullName>
    </submittedName>
</protein>
<organism evidence="2 3">
    <name type="scientific">Streblomastix strix</name>
    <dbReference type="NCBI Taxonomy" id="222440"/>
    <lineage>
        <taxon>Eukaryota</taxon>
        <taxon>Metamonada</taxon>
        <taxon>Preaxostyla</taxon>
        <taxon>Oxymonadida</taxon>
        <taxon>Streblomastigidae</taxon>
        <taxon>Streblomastix</taxon>
    </lineage>
</organism>
<sequence>CEGGGQDIGNCRDLQHTATHLSHTRYIKQDSRLIEQISNIRRLYDQPADTQRSTPHSESQTFNRSLLKQKEQKIQEVRKYDSRKLGRSSGQSIDILERRSLIYPSSNSSYTSGAEQIRERKDNCIDGRSKLAIPIMVVELHEVDLEIVNRGKKRRCVNTRWEDEEIKKIPSSRRNDRVIIRGNIGEDLFRWTLEQRELAAAATDKVIEGWHII</sequence>
<comment type="caution">
    <text evidence="2">The sequence shown here is derived from an EMBL/GenBank/DDBJ whole genome shotgun (WGS) entry which is preliminary data.</text>
</comment>
<feature type="non-terminal residue" evidence="2">
    <location>
        <position position="1"/>
    </location>
</feature>
<gene>
    <name evidence="2" type="ORF">EZS28_030923</name>
</gene>
<feature type="region of interest" description="Disordered" evidence="1">
    <location>
        <begin position="45"/>
        <end position="68"/>
    </location>
</feature>
<dbReference type="EMBL" id="SNRW01012650">
    <property type="protein sequence ID" value="KAA6373548.1"/>
    <property type="molecule type" value="Genomic_DNA"/>
</dbReference>
<reference evidence="2 3" key="1">
    <citation type="submission" date="2019-03" db="EMBL/GenBank/DDBJ databases">
        <title>Single cell metagenomics reveals metabolic interactions within the superorganism composed of flagellate Streblomastix strix and complex community of Bacteroidetes bacteria on its surface.</title>
        <authorList>
            <person name="Treitli S.C."/>
            <person name="Kolisko M."/>
            <person name="Husnik F."/>
            <person name="Keeling P."/>
            <person name="Hampl V."/>
        </authorList>
    </citation>
    <scope>NUCLEOTIDE SEQUENCE [LARGE SCALE GENOMIC DNA]</scope>
    <source>
        <strain evidence="2">ST1C</strain>
    </source>
</reference>
<feature type="compositionally biased region" description="Polar residues" evidence="1">
    <location>
        <begin position="48"/>
        <end position="66"/>
    </location>
</feature>
<evidence type="ECO:0000256" key="1">
    <source>
        <dbReference type="SAM" id="MobiDB-lite"/>
    </source>
</evidence>
<evidence type="ECO:0000313" key="3">
    <source>
        <dbReference type="Proteomes" id="UP000324800"/>
    </source>
</evidence>
<name>A0A5J4UT01_9EUKA</name>
<evidence type="ECO:0000313" key="2">
    <source>
        <dbReference type="EMBL" id="KAA6373548.1"/>
    </source>
</evidence>
<dbReference type="Proteomes" id="UP000324800">
    <property type="component" value="Unassembled WGS sequence"/>
</dbReference>